<dbReference type="InterPro" id="IPR005467">
    <property type="entry name" value="His_kinase_dom"/>
</dbReference>
<organism evidence="10 11">
    <name type="scientific">Geothrix limicola</name>
    <dbReference type="NCBI Taxonomy" id="2927978"/>
    <lineage>
        <taxon>Bacteria</taxon>
        <taxon>Pseudomonadati</taxon>
        <taxon>Acidobacteriota</taxon>
        <taxon>Holophagae</taxon>
        <taxon>Holophagales</taxon>
        <taxon>Holophagaceae</taxon>
        <taxon>Geothrix</taxon>
    </lineage>
</organism>
<dbReference type="InterPro" id="IPR004358">
    <property type="entry name" value="Sig_transdc_His_kin-like_C"/>
</dbReference>
<accession>A0ABQ5QCQ4</accession>
<evidence type="ECO:0000256" key="7">
    <source>
        <dbReference type="SAM" id="Coils"/>
    </source>
</evidence>
<dbReference type="Pfam" id="PF00512">
    <property type="entry name" value="HisKA"/>
    <property type="match status" value="1"/>
</dbReference>
<sequence>MSESQLVLSYLLGVVALLAFGGLALYALAHAKNRIIREQRRSLEAEQRLRRAEESFTDNAHHELRTPLQILTGHLQMLQDFDPREDQVEILNRAQCTALHLSQLVQGLLDLSSLTHRTLALNLALTDLGPHLARLARTFEPPATDKGLTFRPSLDPLPQPLMCDATRICQILTVLLDNAIGFSGHGTIDFRMSARPEGRHWHLRFEVEDQGPGLPPDWERLLRPFEQEEQGFRRQRGGLGIGLPVAAGLTDLMGGRLGLTPLATGTLAWVELALEEGGR</sequence>
<evidence type="ECO:0000256" key="5">
    <source>
        <dbReference type="ARBA" id="ARBA00022777"/>
    </source>
</evidence>
<proteinExistence type="predicted"/>
<comment type="caution">
    <text evidence="10">The sequence shown here is derived from an EMBL/GenBank/DDBJ whole genome shotgun (WGS) entry which is preliminary data.</text>
</comment>
<dbReference type="PRINTS" id="PR00344">
    <property type="entry name" value="BCTRLSENSOR"/>
</dbReference>
<dbReference type="Pfam" id="PF02518">
    <property type="entry name" value="HATPase_c"/>
    <property type="match status" value="1"/>
</dbReference>
<keyword evidence="4" id="KW-0808">Transferase</keyword>
<keyword evidence="7" id="KW-0175">Coiled coil</keyword>
<gene>
    <name evidence="10" type="ORF">GETHLI_11240</name>
</gene>
<feature type="domain" description="Histidine kinase" evidence="9">
    <location>
        <begin position="59"/>
        <end position="276"/>
    </location>
</feature>
<dbReference type="SMART" id="SM00387">
    <property type="entry name" value="HATPase_c"/>
    <property type="match status" value="1"/>
</dbReference>
<keyword evidence="5" id="KW-0418">Kinase</keyword>
<evidence type="ECO:0000256" key="4">
    <source>
        <dbReference type="ARBA" id="ARBA00022679"/>
    </source>
</evidence>
<dbReference type="InterPro" id="IPR036890">
    <property type="entry name" value="HATPase_C_sf"/>
</dbReference>
<evidence type="ECO:0000256" key="2">
    <source>
        <dbReference type="ARBA" id="ARBA00012438"/>
    </source>
</evidence>
<evidence type="ECO:0000256" key="8">
    <source>
        <dbReference type="SAM" id="Phobius"/>
    </source>
</evidence>
<dbReference type="InterPro" id="IPR036097">
    <property type="entry name" value="HisK_dim/P_sf"/>
</dbReference>
<dbReference type="RefSeq" id="WP_285571504.1">
    <property type="nucleotide sequence ID" value="NZ_BSDE01000001.1"/>
</dbReference>
<reference evidence="10 11" key="1">
    <citation type="journal article" date="2023" name="Antonie Van Leeuwenhoek">
        <title>Mesoterricola silvestris gen. nov., sp. nov., Mesoterricola sediminis sp. nov., Geothrix oryzae sp. nov., Geothrix edaphica sp. nov., Geothrix rubra sp. nov., and Geothrix limicola sp. nov., six novel members of Acidobacteriota isolated from soils.</title>
        <authorList>
            <person name="Itoh H."/>
            <person name="Sugisawa Y."/>
            <person name="Mise K."/>
            <person name="Xu Z."/>
            <person name="Kuniyasu M."/>
            <person name="Ushijima N."/>
            <person name="Kawano K."/>
            <person name="Kobayashi E."/>
            <person name="Shiratori Y."/>
            <person name="Masuda Y."/>
            <person name="Senoo K."/>
        </authorList>
    </citation>
    <scope>NUCLEOTIDE SEQUENCE [LARGE SCALE GENOMIC DNA]</scope>
    <source>
        <strain evidence="10 11">Red804</strain>
    </source>
</reference>
<keyword evidence="11" id="KW-1185">Reference proteome</keyword>
<evidence type="ECO:0000313" key="10">
    <source>
        <dbReference type="EMBL" id="GLH72622.1"/>
    </source>
</evidence>
<dbReference type="Gene3D" id="1.10.287.130">
    <property type="match status" value="1"/>
</dbReference>
<dbReference type="Gene3D" id="3.30.565.10">
    <property type="entry name" value="Histidine kinase-like ATPase, C-terminal domain"/>
    <property type="match status" value="1"/>
</dbReference>
<evidence type="ECO:0000313" key="11">
    <source>
        <dbReference type="Proteomes" id="UP001165069"/>
    </source>
</evidence>
<dbReference type="InterPro" id="IPR050736">
    <property type="entry name" value="Sensor_HK_Regulatory"/>
</dbReference>
<dbReference type="PROSITE" id="PS50109">
    <property type="entry name" value="HIS_KIN"/>
    <property type="match status" value="1"/>
</dbReference>
<dbReference type="SUPFAM" id="SSF47384">
    <property type="entry name" value="Homodimeric domain of signal transducing histidine kinase"/>
    <property type="match status" value="1"/>
</dbReference>
<dbReference type="PANTHER" id="PTHR43711:SF1">
    <property type="entry name" value="HISTIDINE KINASE 1"/>
    <property type="match status" value="1"/>
</dbReference>
<name>A0ABQ5QCQ4_9BACT</name>
<dbReference type="InterPro" id="IPR003661">
    <property type="entry name" value="HisK_dim/P_dom"/>
</dbReference>
<dbReference type="EMBL" id="BSDE01000001">
    <property type="protein sequence ID" value="GLH72622.1"/>
    <property type="molecule type" value="Genomic_DNA"/>
</dbReference>
<keyword evidence="8" id="KW-0812">Transmembrane</keyword>
<evidence type="ECO:0000256" key="1">
    <source>
        <dbReference type="ARBA" id="ARBA00000085"/>
    </source>
</evidence>
<dbReference type="EC" id="2.7.13.3" evidence="2"/>
<keyword evidence="3" id="KW-0597">Phosphoprotein</keyword>
<keyword evidence="8" id="KW-1133">Transmembrane helix</keyword>
<dbReference type="Proteomes" id="UP001165069">
    <property type="component" value="Unassembled WGS sequence"/>
</dbReference>
<evidence type="ECO:0000256" key="3">
    <source>
        <dbReference type="ARBA" id="ARBA00022553"/>
    </source>
</evidence>
<dbReference type="CDD" id="cd00082">
    <property type="entry name" value="HisKA"/>
    <property type="match status" value="1"/>
</dbReference>
<protein>
    <recommendedName>
        <fullName evidence="2">histidine kinase</fullName>
        <ecNumber evidence="2">2.7.13.3</ecNumber>
    </recommendedName>
</protein>
<evidence type="ECO:0000259" key="9">
    <source>
        <dbReference type="PROSITE" id="PS50109"/>
    </source>
</evidence>
<feature type="transmembrane region" description="Helical" evidence="8">
    <location>
        <begin position="6"/>
        <end position="29"/>
    </location>
</feature>
<keyword evidence="8" id="KW-0472">Membrane</keyword>
<dbReference type="InterPro" id="IPR003594">
    <property type="entry name" value="HATPase_dom"/>
</dbReference>
<comment type="catalytic activity">
    <reaction evidence="1">
        <text>ATP + protein L-histidine = ADP + protein N-phospho-L-histidine.</text>
        <dbReference type="EC" id="2.7.13.3"/>
    </reaction>
</comment>
<keyword evidence="6" id="KW-0902">Two-component regulatory system</keyword>
<evidence type="ECO:0000256" key="6">
    <source>
        <dbReference type="ARBA" id="ARBA00023012"/>
    </source>
</evidence>
<feature type="coiled-coil region" evidence="7">
    <location>
        <begin position="28"/>
        <end position="55"/>
    </location>
</feature>
<dbReference type="PANTHER" id="PTHR43711">
    <property type="entry name" value="TWO-COMPONENT HISTIDINE KINASE"/>
    <property type="match status" value="1"/>
</dbReference>
<dbReference type="SUPFAM" id="SSF55874">
    <property type="entry name" value="ATPase domain of HSP90 chaperone/DNA topoisomerase II/histidine kinase"/>
    <property type="match status" value="1"/>
</dbReference>
<dbReference type="SMART" id="SM00388">
    <property type="entry name" value="HisKA"/>
    <property type="match status" value="1"/>
</dbReference>